<dbReference type="GO" id="GO:0005886">
    <property type="term" value="C:plasma membrane"/>
    <property type="evidence" value="ECO:0007669"/>
    <property type="project" value="UniProtKB-SubCell"/>
</dbReference>
<evidence type="ECO:0000256" key="2">
    <source>
        <dbReference type="ARBA" id="ARBA00022475"/>
    </source>
</evidence>
<gene>
    <name evidence="8" type="ORF">GORHZ_075_00190</name>
</gene>
<evidence type="ECO:0000313" key="9">
    <source>
        <dbReference type="Proteomes" id="UP000008363"/>
    </source>
</evidence>
<evidence type="ECO:0000256" key="1">
    <source>
        <dbReference type="ARBA" id="ARBA00004651"/>
    </source>
</evidence>
<dbReference type="CDD" id="cd17324">
    <property type="entry name" value="MFS_NepI_like"/>
    <property type="match status" value="1"/>
</dbReference>
<evidence type="ECO:0000256" key="4">
    <source>
        <dbReference type="ARBA" id="ARBA00022989"/>
    </source>
</evidence>
<evidence type="ECO:0000313" key="8">
    <source>
        <dbReference type="EMBL" id="GAB89922.1"/>
    </source>
</evidence>
<accession>K6WCL0</accession>
<feature type="transmembrane region" description="Helical" evidence="6">
    <location>
        <begin position="216"/>
        <end position="237"/>
    </location>
</feature>
<feature type="transmembrane region" description="Helical" evidence="6">
    <location>
        <begin position="56"/>
        <end position="75"/>
    </location>
</feature>
<dbReference type="InterPro" id="IPR050189">
    <property type="entry name" value="MFS_Efflux_Transporters"/>
</dbReference>
<evidence type="ECO:0000256" key="5">
    <source>
        <dbReference type="ARBA" id="ARBA00023136"/>
    </source>
</evidence>
<feature type="transmembrane region" description="Helical" evidence="6">
    <location>
        <begin position="281"/>
        <end position="303"/>
    </location>
</feature>
<dbReference type="AlphaFoldDB" id="K6WCL0"/>
<dbReference type="SUPFAM" id="SSF103473">
    <property type="entry name" value="MFS general substrate transporter"/>
    <property type="match status" value="1"/>
</dbReference>
<feature type="transmembrane region" description="Helical" evidence="6">
    <location>
        <begin position="176"/>
        <end position="196"/>
    </location>
</feature>
<sequence>MLAASTHTTAPDRSLRTSLPALVALSLASCLAVTSEMLPVGLLPAIGDAFAVGEATTGLLVTVFAGMVAVFSVPLTIATRRLPRRPLILATVVGYLVSNTVIAVAPTFAVVAAGRVVGGLAHALFFSVCIGYVPRVVDRAQVGRGLAIVSVGATAGFVLGVPLSTTLGSALGWRNAFGVLAVVSVAVLVLIVRVLAPVPGSSAGGVAETRGAKRDLGVVVSSNMVTFVGHYTLYTYISVVLLTAGAAESMLGPLLLVCGLCGLVGLACAGRTIDRYPRPTILTVLGLLVAAMLAVGVALPWLVATVIAVSLWNGVFGAVPSIYQSAAVRAMPDAPDLAGAWINATANVGIALGALIGGFALGSSSGRASLAWVGAVVAAAGLGIAVVGKRAFPK</sequence>
<dbReference type="Gene3D" id="1.20.1250.20">
    <property type="entry name" value="MFS general substrate transporter like domains"/>
    <property type="match status" value="2"/>
</dbReference>
<dbReference type="PROSITE" id="PS50850">
    <property type="entry name" value="MFS"/>
    <property type="match status" value="1"/>
</dbReference>
<dbReference type="EMBL" id="BAHC01000075">
    <property type="protein sequence ID" value="GAB89922.1"/>
    <property type="molecule type" value="Genomic_DNA"/>
</dbReference>
<keyword evidence="9" id="KW-1185">Reference proteome</keyword>
<feature type="transmembrane region" description="Helical" evidence="6">
    <location>
        <begin position="340"/>
        <end position="362"/>
    </location>
</feature>
<feature type="transmembrane region" description="Helical" evidence="6">
    <location>
        <begin position="87"/>
        <end position="110"/>
    </location>
</feature>
<feature type="transmembrane region" description="Helical" evidence="6">
    <location>
        <begin position="145"/>
        <end position="164"/>
    </location>
</feature>
<comment type="subcellular location">
    <subcellularLocation>
        <location evidence="1">Cell membrane</location>
        <topology evidence="1">Multi-pass membrane protein</topology>
    </subcellularLocation>
</comment>
<dbReference type="InterPro" id="IPR020846">
    <property type="entry name" value="MFS_dom"/>
</dbReference>
<keyword evidence="2" id="KW-1003">Cell membrane</keyword>
<name>K6WCL0_9ACTN</name>
<dbReference type="STRING" id="1108045.GORHZ_075_00190"/>
<organism evidence="8 9">
    <name type="scientific">Gordonia rhizosphera NBRC 16068</name>
    <dbReference type="NCBI Taxonomy" id="1108045"/>
    <lineage>
        <taxon>Bacteria</taxon>
        <taxon>Bacillati</taxon>
        <taxon>Actinomycetota</taxon>
        <taxon>Actinomycetes</taxon>
        <taxon>Mycobacteriales</taxon>
        <taxon>Gordoniaceae</taxon>
        <taxon>Gordonia</taxon>
    </lineage>
</organism>
<keyword evidence="5 6" id="KW-0472">Membrane</keyword>
<protein>
    <submittedName>
        <fullName evidence="8">Putative major facilitator superfamily transporter</fullName>
    </submittedName>
</protein>
<feature type="transmembrane region" description="Helical" evidence="6">
    <location>
        <begin position="116"/>
        <end position="133"/>
    </location>
</feature>
<dbReference type="Pfam" id="PF07690">
    <property type="entry name" value="MFS_1"/>
    <property type="match status" value="1"/>
</dbReference>
<dbReference type="eggNOG" id="COG2814">
    <property type="taxonomic scope" value="Bacteria"/>
</dbReference>
<keyword evidence="3 6" id="KW-0812">Transmembrane</keyword>
<comment type="caution">
    <text evidence="8">The sequence shown here is derived from an EMBL/GenBank/DDBJ whole genome shotgun (WGS) entry which is preliminary data.</text>
</comment>
<evidence type="ECO:0000256" key="6">
    <source>
        <dbReference type="SAM" id="Phobius"/>
    </source>
</evidence>
<dbReference type="PANTHER" id="PTHR43124:SF3">
    <property type="entry name" value="CHLORAMPHENICOL EFFLUX PUMP RV0191"/>
    <property type="match status" value="1"/>
</dbReference>
<feature type="domain" description="Major facilitator superfamily (MFS) profile" evidence="7">
    <location>
        <begin position="21"/>
        <end position="394"/>
    </location>
</feature>
<feature type="transmembrane region" description="Helical" evidence="6">
    <location>
        <begin position="368"/>
        <end position="388"/>
    </location>
</feature>
<dbReference type="PANTHER" id="PTHR43124">
    <property type="entry name" value="PURINE EFFLUX PUMP PBUE"/>
    <property type="match status" value="1"/>
</dbReference>
<proteinExistence type="predicted"/>
<dbReference type="InterPro" id="IPR036259">
    <property type="entry name" value="MFS_trans_sf"/>
</dbReference>
<dbReference type="GO" id="GO:0022857">
    <property type="term" value="F:transmembrane transporter activity"/>
    <property type="evidence" value="ECO:0007669"/>
    <property type="project" value="InterPro"/>
</dbReference>
<dbReference type="RefSeq" id="WP_006332325.1">
    <property type="nucleotide sequence ID" value="NZ_BAHC01000075.1"/>
</dbReference>
<feature type="transmembrane region" description="Helical" evidence="6">
    <location>
        <begin position="249"/>
        <end position="269"/>
    </location>
</feature>
<dbReference type="InterPro" id="IPR011701">
    <property type="entry name" value="MFS"/>
</dbReference>
<reference evidence="8 9" key="1">
    <citation type="submission" date="2012-08" db="EMBL/GenBank/DDBJ databases">
        <title>Whole genome shotgun sequence of Gordonia rhizosphera NBRC 16068.</title>
        <authorList>
            <person name="Takarada H."/>
            <person name="Isaki S."/>
            <person name="Hosoyama A."/>
            <person name="Tsuchikane K."/>
            <person name="Katsumata H."/>
            <person name="Baba S."/>
            <person name="Ohji S."/>
            <person name="Yamazaki S."/>
            <person name="Fujita N."/>
        </authorList>
    </citation>
    <scope>NUCLEOTIDE SEQUENCE [LARGE SCALE GENOMIC DNA]</scope>
    <source>
        <strain evidence="8 9">NBRC 16068</strain>
    </source>
</reference>
<keyword evidence="4 6" id="KW-1133">Transmembrane helix</keyword>
<evidence type="ECO:0000259" key="7">
    <source>
        <dbReference type="PROSITE" id="PS50850"/>
    </source>
</evidence>
<dbReference type="Proteomes" id="UP000008363">
    <property type="component" value="Unassembled WGS sequence"/>
</dbReference>
<evidence type="ECO:0000256" key="3">
    <source>
        <dbReference type="ARBA" id="ARBA00022692"/>
    </source>
</evidence>